<gene>
    <name evidence="3" type="ORF">CPB83DRAFT_908335</name>
</gene>
<dbReference type="EMBL" id="MU157870">
    <property type="protein sequence ID" value="KAF9526540.1"/>
    <property type="molecule type" value="Genomic_DNA"/>
</dbReference>
<feature type="compositionally biased region" description="Pro residues" evidence="1">
    <location>
        <begin position="515"/>
        <end position="528"/>
    </location>
</feature>
<sequence length="549" mass="62385">MFWKASFASRILLVCVALPLIVSALASDSQAPFRSISPSWLSGTDNWDLALEPALWPNTRLRNGHNIVPGVLPVGTLLYHGTSSHQVPEGPNWTAVDPEHSFIFCNDLIRNGTGCWQLTFAVTHPLKVLYFDGSGAAKMWGGSMDSQDLFAWGSIQPNRTFDEQNRTIDMCAWGKSRDINGFVRMEMDFEVIVCDFAVKLEIISFLNLSPVNAGTLPYRRDPPDSAAFRVLEAGKWHDRFPSENRIKLDYTRIISFYDVSLFPSLQHHRQSQERWDHRLEMITPSETAAFIKILDNTLPGLWGASTSGIDWPTLLTVVEQRYNERLEMLEYILFSLAATSDRTLKDVLKQAHRHLGEMLAPYTLNSIYPPRRSSRLLELATPSDAQWAAPIFKECATAHTRYLANPSISSTFTHSEKLLLRATQDTLREICRVLVGMWAEGVVTGLIENPQNNVTGSDDPSSDQLKNLVKRWKHRTHGLMNWLDWSYWATCQPACSYEEMCYLPTWPFIKRWPKPEPSPDPDQLPAPSPGEDGYRPSPRCIRRLEPYGF</sequence>
<dbReference type="InterPro" id="IPR038921">
    <property type="entry name" value="YOR389W-like"/>
</dbReference>
<dbReference type="OrthoDB" id="10261782at2759"/>
<feature type="region of interest" description="Disordered" evidence="1">
    <location>
        <begin position="513"/>
        <end position="549"/>
    </location>
</feature>
<evidence type="ECO:0000313" key="4">
    <source>
        <dbReference type="Proteomes" id="UP000807306"/>
    </source>
</evidence>
<dbReference type="AlphaFoldDB" id="A0A9P6ECM8"/>
<organism evidence="3 4">
    <name type="scientific">Crepidotus variabilis</name>
    <dbReference type="NCBI Taxonomy" id="179855"/>
    <lineage>
        <taxon>Eukaryota</taxon>
        <taxon>Fungi</taxon>
        <taxon>Dikarya</taxon>
        <taxon>Basidiomycota</taxon>
        <taxon>Agaricomycotina</taxon>
        <taxon>Agaricomycetes</taxon>
        <taxon>Agaricomycetidae</taxon>
        <taxon>Agaricales</taxon>
        <taxon>Agaricineae</taxon>
        <taxon>Crepidotaceae</taxon>
        <taxon>Crepidotus</taxon>
    </lineage>
</organism>
<comment type="caution">
    <text evidence="3">The sequence shown here is derived from an EMBL/GenBank/DDBJ whole genome shotgun (WGS) entry which is preliminary data.</text>
</comment>
<evidence type="ECO:0000313" key="3">
    <source>
        <dbReference type="EMBL" id="KAF9526540.1"/>
    </source>
</evidence>
<reference evidence="3" key="1">
    <citation type="submission" date="2020-11" db="EMBL/GenBank/DDBJ databases">
        <authorList>
            <consortium name="DOE Joint Genome Institute"/>
            <person name="Ahrendt S."/>
            <person name="Riley R."/>
            <person name="Andreopoulos W."/>
            <person name="Labutti K."/>
            <person name="Pangilinan J."/>
            <person name="Ruiz-Duenas F.J."/>
            <person name="Barrasa J.M."/>
            <person name="Sanchez-Garcia M."/>
            <person name="Camarero S."/>
            <person name="Miyauchi S."/>
            <person name="Serrano A."/>
            <person name="Linde D."/>
            <person name="Babiker R."/>
            <person name="Drula E."/>
            <person name="Ayuso-Fernandez I."/>
            <person name="Pacheco R."/>
            <person name="Padilla G."/>
            <person name="Ferreira P."/>
            <person name="Barriuso J."/>
            <person name="Kellner H."/>
            <person name="Castanera R."/>
            <person name="Alfaro M."/>
            <person name="Ramirez L."/>
            <person name="Pisabarro A.G."/>
            <person name="Kuo A."/>
            <person name="Tritt A."/>
            <person name="Lipzen A."/>
            <person name="He G."/>
            <person name="Yan M."/>
            <person name="Ng V."/>
            <person name="Cullen D."/>
            <person name="Martin F."/>
            <person name="Rosso M.-N."/>
            <person name="Henrissat B."/>
            <person name="Hibbett D."/>
            <person name="Martinez A.T."/>
            <person name="Grigoriev I.V."/>
        </authorList>
    </citation>
    <scope>NUCLEOTIDE SEQUENCE</scope>
    <source>
        <strain evidence="3">CBS 506.95</strain>
    </source>
</reference>
<evidence type="ECO:0000256" key="2">
    <source>
        <dbReference type="SAM" id="SignalP"/>
    </source>
</evidence>
<feature type="chain" id="PRO_5040345719" evidence="2">
    <location>
        <begin position="27"/>
        <end position="549"/>
    </location>
</feature>
<keyword evidence="4" id="KW-1185">Reference proteome</keyword>
<protein>
    <submittedName>
        <fullName evidence="3">Uncharacterized protein</fullName>
    </submittedName>
</protein>
<evidence type="ECO:0000256" key="1">
    <source>
        <dbReference type="SAM" id="MobiDB-lite"/>
    </source>
</evidence>
<dbReference type="PANTHER" id="PTHR35204">
    <property type="entry name" value="YALI0A21131P"/>
    <property type="match status" value="1"/>
</dbReference>
<dbReference type="PANTHER" id="PTHR35204:SF1">
    <property type="entry name" value="ENTEROTOXIN"/>
    <property type="match status" value="1"/>
</dbReference>
<keyword evidence="2" id="KW-0732">Signal</keyword>
<dbReference type="Proteomes" id="UP000807306">
    <property type="component" value="Unassembled WGS sequence"/>
</dbReference>
<feature type="signal peptide" evidence="2">
    <location>
        <begin position="1"/>
        <end position="26"/>
    </location>
</feature>
<accession>A0A9P6ECM8</accession>
<name>A0A9P6ECM8_9AGAR</name>
<proteinExistence type="predicted"/>